<evidence type="ECO:0000256" key="1">
    <source>
        <dbReference type="ARBA" id="ARBA00007626"/>
    </source>
</evidence>
<keyword evidence="2" id="KW-0677">Repeat</keyword>
<dbReference type="EMBL" id="NMUH01000827">
    <property type="protein sequence ID" value="MQL85424.1"/>
    <property type="molecule type" value="Genomic_DNA"/>
</dbReference>
<dbReference type="SMR" id="A0A843UUS7"/>
<feature type="region of interest" description="Disordered" evidence="4">
    <location>
        <begin position="38"/>
        <end position="68"/>
    </location>
</feature>
<dbReference type="AlphaFoldDB" id="A0A843UUS7"/>
<sequence>MLRGTPKLLLRRLCASAAAGSSPKSPLSFCSTTQTPAKPFTTALDPKRPRNALLHDSSSRHEGRSSSCRAITPDPLLRCDNPNRLTPPSSVHLEAESICYLLSEPSNQTQPVDVLLRDRRDKLSSELVLHVLCSYRKLGRERTLQFFSWAGSHLCFRLDDAVVEYMADFLGRRKLFDDLKCLLRTVRSGKGSVSPRAISICIRFLGRQGRVAEAMSLFEAVEVELNCTPDNLVFNNVLYMLCKMSLTDDSIEVALAVFRRIRRPDEYSYSNLLVGLCRSGRLEHALKIFDEMVKSGFAPTRSAANLLIGELCELGVKNEAVEKVPVRGVRRPFDILVPNAEAKTGMKPVVEVLWTVWKLGLLPSPFVVDRLILELCHLGKIEEAVAILKAVGDKKPRSFQESYITTIKALCRVRQMDGACELFEKMVSLGLKPKVTVYNSIIQVFCKLGNLEGAEKFFKIMNRMRCEPDSATYTVLIHAYCGMQSWEAAYELLLEMIGLGLRPHFGTYNLVDNFLKGNGRTDLSVKLEAKTEALILLRHCKTGKLEAAYETLSTMIEKGVHPPMYIIERVKHAFRGSSKCKMVKQLLDRTVQVSS</sequence>
<evidence type="ECO:0008006" key="7">
    <source>
        <dbReference type="Google" id="ProtNLM"/>
    </source>
</evidence>
<evidence type="ECO:0000256" key="2">
    <source>
        <dbReference type="ARBA" id="ARBA00022737"/>
    </source>
</evidence>
<dbReference type="Pfam" id="PF13041">
    <property type="entry name" value="PPR_2"/>
    <property type="match status" value="2"/>
</dbReference>
<dbReference type="PROSITE" id="PS51375">
    <property type="entry name" value="PPR"/>
    <property type="match status" value="5"/>
</dbReference>
<keyword evidence="6" id="KW-1185">Reference proteome</keyword>
<gene>
    <name evidence="5" type="ORF">Taro_017942</name>
</gene>
<comment type="similarity">
    <text evidence="1">Belongs to the PPR family. P subfamily.</text>
</comment>
<proteinExistence type="inferred from homology"/>
<comment type="caution">
    <text evidence="5">The sequence shown here is derived from an EMBL/GenBank/DDBJ whole genome shotgun (WGS) entry which is preliminary data.</text>
</comment>
<feature type="repeat" description="PPR" evidence="3">
    <location>
        <begin position="399"/>
        <end position="433"/>
    </location>
</feature>
<dbReference type="Proteomes" id="UP000652761">
    <property type="component" value="Unassembled WGS sequence"/>
</dbReference>
<evidence type="ECO:0000256" key="3">
    <source>
        <dbReference type="PROSITE-ProRule" id="PRU00708"/>
    </source>
</evidence>
<dbReference type="InterPro" id="IPR002885">
    <property type="entry name" value="PPR_rpt"/>
</dbReference>
<feature type="repeat" description="PPR" evidence="3">
    <location>
        <begin position="469"/>
        <end position="503"/>
    </location>
</feature>
<feature type="repeat" description="PPR" evidence="3">
    <location>
        <begin position="434"/>
        <end position="468"/>
    </location>
</feature>
<dbReference type="PANTHER" id="PTHR46128:SF277">
    <property type="entry name" value="PENTACOTRIPEPTIDE-REPEAT REGION OF PRORP DOMAIN-CONTAINING PROTEIN"/>
    <property type="match status" value="1"/>
</dbReference>
<dbReference type="OrthoDB" id="733434at2759"/>
<name>A0A843UUS7_COLES</name>
<dbReference type="Gene3D" id="1.25.40.10">
    <property type="entry name" value="Tetratricopeptide repeat domain"/>
    <property type="match status" value="3"/>
</dbReference>
<evidence type="ECO:0000313" key="5">
    <source>
        <dbReference type="EMBL" id="MQL85424.1"/>
    </source>
</evidence>
<evidence type="ECO:0000313" key="6">
    <source>
        <dbReference type="Proteomes" id="UP000652761"/>
    </source>
</evidence>
<dbReference type="NCBIfam" id="TIGR00756">
    <property type="entry name" value="PPR"/>
    <property type="match status" value="4"/>
</dbReference>
<dbReference type="InterPro" id="IPR011990">
    <property type="entry name" value="TPR-like_helical_dom_sf"/>
</dbReference>
<dbReference type="SUPFAM" id="SSF48452">
    <property type="entry name" value="TPR-like"/>
    <property type="match status" value="1"/>
</dbReference>
<evidence type="ECO:0000256" key="4">
    <source>
        <dbReference type="SAM" id="MobiDB-lite"/>
    </source>
</evidence>
<protein>
    <recommendedName>
        <fullName evidence="7">Pentatricopeptide repeat-containing protein</fullName>
    </recommendedName>
</protein>
<reference evidence="5" key="1">
    <citation type="submission" date="2017-07" db="EMBL/GenBank/DDBJ databases">
        <title>Taro Niue Genome Assembly and Annotation.</title>
        <authorList>
            <person name="Atibalentja N."/>
            <person name="Keating K."/>
            <person name="Fields C.J."/>
        </authorList>
    </citation>
    <scope>NUCLEOTIDE SEQUENCE</scope>
    <source>
        <strain evidence="5">Niue_2</strain>
        <tissue evidence="5">Leaf</tissue>
    </source>
</reference>
<feature type="repeat" description="PPR" evidence="3">
    <location>
        <begin position="528"/>
        <end position="562"/>
    </location>
</feature>
<dbReference type="PANTHER" id="PTHR46128">
    <property type="entry name" value="MITOCHONDRIAL GROUP I INTRON SPLICING FACTOR CCM1"/>
    <property type="match status" value="1"/>
</dbReference>
<accession>A0A843UUS7</accession>
<organism evidence="5 6">
    <name type="scientific">Colocasia esculenta</name>
    <name type="common">Wild taro</name>
    <name type="synonym">Arum esculentum</name>
    <dbReference type="NCBI Taxonomy" id="4460"/>
    <lineage>
        <taxon>Eukaryota</taxon>
        <taxon>Viridiplantae</taxon>
        <taxon>Streptophyta</taxon>
        <taxon>Embryophyta</taxon>
        <taxon>Tracheophyta</taxon>
        <taxon>Spermatophyta</taxon>
        <taxon>Magnoliopsida</taxon>
        <taxon>Liliopsida</taxon>
        <taxon>Araceae</taxon>
        <taxon>Aroideae</taxon>
        <taxon>Colocasieae</taxon>
        <taxon>Colocasia</taxon>
    </lineage>
</organism>
<feature type="repeat" description="PPR" evidence="3">
    <location>
        <begin position="265"/>
        <end position="299"/>
    </location>
</feature>
<dbReference type="InterPro" id="IPR050872">
    <property type="entry name" value="PPR_P_subfamily"/>
</dbReference>
<dbReference type="Pfam" id="PF01535">
    <property type="entry name" value="PPR"/>
    <property type="match status" value="2"/>
</dbReference>